<feature type="domain" description="DNA binding HTH" evidence="1">
    <location>
        <begin position="2"/>
        <end position="39"/>
    </location>
</feature>
<dbReference type="InterPro" id="IPR009057">
    <property type="entry name" value="Homeodomain-like_sf"/>
</dbReference>
<dbReference type="InterPro" id="IPR002197">
    <property type="entry name" value="HTH_Fis"/>
</dbReference>
<proteinExistence type="predicted"/>
<accession>A0ABY7YZD3</accession>
<dbReference type="RefSeq" id="WP_282212129.1">
    <property type="nucleotide sequence ID" value="NZ_CP118247.1"/>
</dbReference>
<dbReference type="Gene3D" id="1.10.10.60">
    <property type="entry name" value="Homeodomain-like"/>
    <property type="match status" value="1"/>
</dbReference>
<name>A0ABY7YZD3_9HYPH</name>
<dbReference type="Pfam" id="PF02954">
    <property type="entry name" value="HTH_8"/>
    <property type="match status" value="1"/>
</dbReference>
<dbReference type="Proteomes" id="UP001222118">
    <property type="component" value="Chromosome"/>
</dbReference>
<gene>
    <name evidence="2" type="ORF">PSQ90_03905</name>
</gene>
<evidence type="ECO:0000313" key="3">
    <source>
        <dbReference type="Proteomes" id="UP001222118"/>
    </source>
</evidence>
<evidence type="ECO:0000259" key="1">
    <source>
        <dbReference type="Pfam" id="PF02954"/>
    </source>
</evidence>
<dbReference type="SUPFAM" id="SSF46689">
    <property type="entry name" value="Homeodomain-like"/>
    <property type="match status" value="1"/>
</dbReference>
<keyword evidence="3" id="KW-1185">Reference proteome</keyword>
<evidence type="ECO:0000313" key="2">
    <source>
        <dbReference type="EMBL" id="WDR06616.1"/>
    </source>
</evidence>
<organism evidence="2 3">
    <name type="scientific">Devosia rhodophyticola</name>
    <dbReference type="NCBI Taxonomy" id="3026423"/>
    <lineage>
        <taxon>Bacteria</taxon>
        <taxon>Pseudomonadati</taxon>
        <taxon>Pseudomonadota</taxon>
        <taxon>Alphaproteobacteria</taxon>
        <taxon>Hyphomicrobiales</taxon>
        <taxon>Devosiaceae</taxon>
        <taxon>Devosia</taxon>
    </lineage>
</organism>
<dbReference type="EMBL" id="CP118247">
    <property type="protein sequence ID" value="WDR06616.1"/>
    <property type="molecule type" value="Genomic_DNA"/>
</dbReference>
<sequence>MWQQEQRIIENAVAQFGGNISLAAAALEISPSTIYRKRQSWAELSRVA</sequence>
<protein>
    <submittedName>
        <fullName evidence="2">Helix-turn-helix domain-containing protein</fullName>
    </submittedName>
</protein>
<reference evidence="2 3" key="1">
    <citation type="submission" date="2023-02" db="EMBL/GenBank/DDBJ databases">
        <title>Devosia chondri sp. nov., isolated from the phycosphere of marine algae.</title>
        <authorList>
            <person name="Kim J.M."/>
            <person name="Lee J.K."/>
            <person name="Choi B.J."/>
            <person name="Bayburt H."/>
            <person name="Jeon C.O."/>
        </authorList>
    </citation>
    <scope>NUCLEOTIDE SEQUENCE [LARGE SCALE GENOMIC DNA]</scope>
    <source>
        <strain evidence="2 3">G2-5</strain>
    </source>
</reference>